<dbReference type="GO" id="GO:0003676">
    <property type="term" value="F:nucleic acid binding"/>
    <property type="evidence" value="ECO:0007669"/>
    <property type="project" value="InterPro"/>
</dbReference>
<proteinExistence type="predicted"/>
<evidence type="ECO:0000259" key="1">
    <source>
        <dbReference type="Pfam" id="PF00270"/>
    </source>
</evidence>
<reference evidence="2" key="1">
    <citation type="journal article" date="2014" name="Front. Microbiol.">
        <title>High frequency of phylogenetically diverse reductive dehalogenase-homologous genes in deep subseafloor sedimentary metagenomes.</title>
        <authorList>
            <person name="Kawai M."/>
            <person name="Futagami T."/>
            <person name="Toyoda A."/>
            <person name="Takaki Y."/>
            <person name="Nishi S."/>
            <person name="Hori S."/>
            <person name="Arai W."/>
            <person name="Tsubouchi T."/>
            <person name="Morono Y."/>
            <person name="Uchiyama I."/>
            <person name="Ito T."/>
            <person name="Fujiyama A."/>
            <person name="Inagaki F."/>
            <person name="Takami H."/>
        </authorList>
    </citation>
    <scope>NUCLEOTIDE SEQUENCE</scope>
    <source>
        <strain evidence="2">Expedition CK06-06</strain>
    </source>
</reference>
<comment type="caution">
    <text evidence="2">The sequence shown here is derived from an EMBL/GenBank/DDBJ whole genome shotgun (WGS) entry which is preliminary data.</text>
</comment>
<name>X1TSG4_9ZZZZ</name>
<dbReference type="InterPro" id="IPR011545">
    <property type="entry name" value="DEAD/DEAH_box_helicase_dom"/>
</dbReference>
<protein>
    <recommendedName>
        <fullName evidence="1">DEAD/DEAH-box helicase domain-containing protein</fullName>
    </recommendedName>
</protein>
<organism evidence="2">
    <name type="scientific">marine sediment metagenome</name>
    <dbReference type="NCBI Taxonomy" id="412755"/>
    <lineage>
        <taxon>unclassified sequences</taxon>
        <taxon>metagenomes</taxon>
        <taxon>ecological metagenomes</taxon>
    </lineage>
</organism>
<dbReference type="AlphaFoldDB" id="X1TSG4"/>
<dbReference type="SUPFAM" id="SSF52540">
    <property type="entry name" value="P-loop containing nucleoside triphosphate hydrolases"/>
    <property type="match status" value="1"/>
</dbReference>
<dbReference type="GO" id="GO:0005524">
    <property type="term" value="F:ATP binding"/>
    <property type="evidence" value="ECO:0007669"/>
    <property type="project" value="InterPro"/>
</dbReference>
<dbReference type="EMBL" id="BARW01021655">
    <property type="protein sequence ID" value="GAI90470.1"/>
    <property type="molecule type" value="Genomic_DNA"/>
</dbReference>
<feature type="domain" description="DEAD/DEAH-box helicase" evidence="1">
    <location>
        <begin position="18"/>
        <end position="78"/>
    </location>
</feature>
<dbReference type="Pfam" id="PF00270">
    <property type="entry name" value="DEAD"/>
    <property type="match status" value="1"/>
</dbReference>
<gene>
    <name evidence="2" type="ORF">S12H4_36337</name>
</gene>
<sequence length="84" mass="9490">MVPSDLGFDHDKFPTFREHQLETAQQVVTSEKPLFLLEAPTGSGKSLLALTAHSLMDKPRTVYLVSTKQLQDQIEQDFHIPVLK</sequence>
<dbReference type="InterPro" id="IPR027417">
    <property type="entry name" value="P-loop_NTPase"/>
</dbReference>
<feature type="non-terminal residue" evidence="2">
    <location>
        <position position="84"/>
    </location>
</feature>
<accession>X1TSG4</accession>
<dbReference type="Gene3D" id="3.40.50.300">
    <property type="entry name" value="P-loop containing nucleotide triphosphate hydrolases"/>
    <property type="match status" value="1"/>
</dbReference>
<evidence type="ECO:0000313" key="2">
    <source>
        <dbReference type="EMBL" id="GAI90470.1"/>
    </source>
</evidence>